<evidence type="ECO:0000313" key="4">
    <source>
        <dbReference type="EMBL" id="MCU7693389.1"/>
    </source>
</evidence>
<sequence>MQKIFLLVIPALLCFFTNCKKDNNDFPGTPGNPQITSSQVPEQAFFGDSISFSANVSDPLVPLSTLKAQLFFGEDMVSQTTIRTKADGHYAGKVFVPFLKNIPNGKATLKLVLQDIHFTKKEEEHQVTLSRPQYSYLYLVTENGDSLKMLRSEENTYLFRTATSAPQIIKGYIVAPAFGNNGNNINFGWGGGTIKENIKNPITFLSLQSSPYNIQFNTFTYERSPFASYKLNDKEMSFTADGHFFIDLNLNTGDELKAEGVQDFDQYWIDPDFLKKDASGKITFSAISGKYRIVADRDKKYLNVLTLNASGEKATLQPDGSGAIWIAGWGIAKPGMNNGQPGWSPGKMLCMAPVKPKVYQMTITASTEKGNGQIRTDYFDFKFFFQDGWGGEYRGPDYAETKGIIPEIVTVQESGNLGLSSGKQLTEGKVYIISIDCTEGREKPKLEIKEKI</sequence>
<evidence type="ECO:0000313" key="5">
    <source>
        <dbReference type="Proteomes" id="UP001209317"/>
    </source>
</evidence>
<organism evidence="4 5">
    <name type="scientific">Haoranjiania flava</name>
    <dbReference type="NCBI Taxonomy" id="1856322"/>
    <lineage>
        <taxon>Bacteria</taxon>
        <taxon>Pseudomonadati</taxon>
        <taxon>Bacteroidota</taxon>
        <taxon>Chitinophagia</taxon>
        <taxon>Chitinophagales</taxon>
        <taxon>Chitinophagaceae</taxon>
        <taxon>Haoranjiania</taxon>
    </lineage>
</organism>
<accession>A0AAE3LJH6</accession>
<dbReference type="InterPro" id="IPR033430">
    <property type="entry name" value="DUF5121"/>
</dbReference>
<dbReference type="RefSeq" id="WP_263036874.1">
    <property type="nucleotide sequence ID" value="NZ_JAOTPL010000002.1"/>
</dbReference>
<keyword evidence="5" id="KW-1185">Reference proteome</keyword>
<dbReference type="Pfam" id="PF17165">
    <property type="entry name" value="DUF5121"/>
    <property type="match status" value="1"/>
</dbReference>
<feature type="domain" description="DUF5121" evidence="3">
    <location>
        <begin position="319"/>
        <end position="438"/>
    </location>
</feature>
<name>A0AAE3LJH6_9BACT</name>
<protein>
    <submittedName>
        <fullName evidence="4">DUF5125 domain-containing protein</fullName>
    </submittedName>
</protein>
<reference evidence="4" key="1">
    <citation type="submission" date="2022-10" db="EMBL/GenBank/DDBJ databases">
        <authorList>
            <person name="Kim H.S."/>
            <person name="Kim J.-S."/>
            <person name="Suh M.K."/>
            <person name="Eom M.K."/>
            <person name="Lee J.-S."/>
        </authorList>
    </citation>
    <scope>NUCLEOTIDE SEQUENCE</scope>
    <source>
        <strain evidence="4">LIP-5</strain>
    </source>
</reference>
<evidence type="ECO:0000259" key="2">
    <source>
        <dbReference type="Pfam" id="PF17163"/>
    </source>
</evidence>
<feature type="domain" description="DUF5125" evidence="2">
    <location>
        <begin position="127"/>
        <end position="314"/>
    </location>
</feature>
<dbReference type="InterPro" id="IPR032184">
    <property type="entry name" value="DUF5016"/>
</dbReference>
<dbReference type="EMBL" id="JAOTPL010000002">
    <property type="protein sequence ID" value="MCU7693389.1"/>
    <property type="molecule type" value="Genomic_DNA"/>
</dbReference>
<dbReference type="Proteomes" id="UP001209317">
    <property type="component" value="Unassembled WGS sequence"/>
</dbReference>
<comment type="caution">
    <text evidence="4">The sequence shown here is derived from an EMBL/GenBank/DDBJ whole genome shotgun (WGS) entry which is preliminary data.</text>
</comment>
<proteinExistence type="predicted"/>
<dbReference type="Pfam" id="PF17163">
    <property type="entry name" value="DUF5125"/>
    <property type="match status" value="1"/>
</dbReference>
<dbReference type="InterPro" id="IPR033429">
    <property type="entry name" value="DUF5125"/>
</dbReference>
<dbReference type="AlphaFoldDB" id="A0AAE3LJH6"/>
<evidence type="ECO:0000259" key="1">
    <source>
        <dbReference type="Pfam" id="PF16408"/>
    </source>
</evidence>
<feature type="domain" description="DUF5016" evidence="1">
    <location>
        <begin position="24"/>
        <end position="122"/>
    </location>
</feature>
<evidence type="ECO:0000259" key="3">
    <source>
        <dbReference type="Pfam" id="PF17165"/>
    </source>
</evidence>
<gene>
    <name evidence="4" type="ORF">OD355_02525</name>
</gene>
<dbReference type="Pfam" id="PF16408">
    <property type="entry name" value="DUF5016"/>
    <property type="match status" value="1"/>
</dbReference>